<reference evidence="2 3" key="1">
    <citation type="submission" date="2023-04" db="EMBL/GenBank/DDBJ databases">
        <title>Tenacibaculum tangerinum sp. nov., isolated from sea tidal flat of South Korea.</title>
        <authorList>
            <person name="Lee S.H."/>
            <person name="Kim J.-J."/>
        </authorList>
    </citation>
    <scope>NUCLEOTIDE SEQUENCE [LARGE SCALE GENOMIC DNA]</scope>
    <source>
        <strain evidence="2 3">GRR-S3-23</strain>
    </source>
</reference>
<dbReference type="EMBL" id="CP122539">
    <property type="protein sequence ID" value="WGH74508.1"/>
    <property type="molecule type" value="Genomic_DNA"/>
</dbReference>
<feature type="chain" id="PRO_5046133859" evidence="1">
    <location>
        <begin position="22"/>
        <end position="255"/>
    </location>
</feature>
<keyword evidence="1" id="KW-0732">Signal</keyword>
<gene>
    <name evidence="2" type="ORF">P8625_10405</name>
</gene>
<dbReference type="PROSITE" id="PS51257">
    <property type="entry name" value="PROKAR_LIPOPROTEIN"/>
    <property type="match status" value="1"/>
</dbReference>
<dbReference type="RefSeq" id="WP_279650390.1">
    <property type="nucleotide sequence ID" value="NZ_CP122539.1"/>
</dbReference>
<dbReference type="InterPro" id="IPR025634">
    <property type="entry name" value="DUF4292"/>
</dbReference>
<proteinExistence type="predicted"/>
<name>A0ABY8L2C8_9FLAO</name>
<evidence type="ECO:0000313" key="2">
    <source>
        <dbReference type="EMBL" id="WGH74508.1"/>
    </source>
</evidence>
<evidence type="ECO:0000256" key="1">
    <source>
        <dbReference type="SAM" id="SignalP"/>
    </source>
</evidence>
<dbReference type="Proteomes" id="UP001232001">
    <property type="component" value="Chromosome"/>
</dbReference>
<dbReference type="Gene3D" id="2.50.20.10">
    <property type="entry name" value="Lipoprotein localisation LolA/LolB/LppX"/>
    <property type="match status" value="1"/>
</dbReference>
<evidence type="ECO:0000313" key="3">
    <source>
        <dbReference type="Proteomes" id="UP001232001"/>
    </source>
</evidence>
<dbReference type="Pfam" id="PF14125">
    <property type="entry name" value="DUF4292"/>
    <property type="match status" value="1"/>
</dbReference>
<accession>A0ABY8L2C8</accession>
<protein>
    <submittedName>
        <fullName evidence="2">DUF4292 domain-containing protein</fullName>
    </submittedName>
</protein>
<sequence length="255" mass="29608">MKYNHLLILLLLVFVSCKATKNVTGSTYIKELSARKVAKKHVATNFDKKTVDARLKVNYEDNKENLGFSVRMKIKKDEVIWLKGTKIISIFKAKITPTKVQFYSPYKKNYFDGDFSMLKKLLGTDINFNQLQSMLLGEALVDIKSERQEVQIQQTSYQLSPKKQPELFDLFFYINPTHFKLDKQLVVNSLKDQLLSISYPKYDKKEGAFFPEKITIKATEKTKFTNIDITTRAVEFDTKLNVDFNIPTGYKEIKL</sequence>
<keyword evidence="3" id="KW-1185">Reference proteome</keyword>
<feature type="signal peptide" evidence="1">
    <location>
        <begin position="1"/>
        <end position="21"/>
    </location>
</feature>
<organism evidence="2 3">
    <name type="scientific">Tenacibaculum tangerinum</name>
    <dbReference type="NCBI Taxonomy" id="3038772"/>
    <lineage>
        <taxon>Bacteria</taxon>
        <taxon>Pseudomonadati</taxon>
        <taxon>Bacteroidota</taxon>
        <taxon>Flavobacteriia</taxon>
        <taxon>Flavobacteriales</taxon>
        <taxon>Flavobacteriaceae</taxon>
        <taxon>Tenacibaculum</taxon>
    </lineage>
</organism>